<dbReference type="EMBL" id="ML987189">
    <property type="protein sequence ID" value="KAF2256567.1"/>
    <property type="molecule type" value="Genomic_DNA"/>
</dbReference>
<evidence type="ECO:0000256" key="3">
    <source>
        <dbReference type="ARBA" id="ARBA00022827"/>
    </source>
</evidence>
<dbReference type="Gene3D" id="3.50.50.60">
    <property type="entry name" value="FAD/NAD(P)-binding domain"/>
    <property type="match status" value="1"/>
</dbReference>
<dbReference type="PANTHER" id="PTHR43004">
    <property type="entry name" value="TRK SYSTEM POTASSIUM UPTAKE PROTEIN"/>
    <property type="match status" value="1"/>
</dbReference>
<evidence type="ECO:0000313" key="7">
    <source>
        <dbReference type="EMBL" id="KAF2256567.1"/>
    </source>
</evidence>
<keyword evidence="5" id="KW-1133">Transmembrane helix</keyword>
<evidence type="ECO:0000256" key="2">
    <source>
        <dbReference type="ARBA" id="ARBA00022630"/>
    </source>
</evidence>
<dbReference type="GeneID" id="54580937"/>
<comment type="cofactor">
    <cofactor evidence="1">
        <name>FAD</name>
        <dbReference type="ChEBI" id="CHEBI:57692"/>
    </cofactor>
</comment>
<evidence type="ECO:0000259" key="6">
    <source>
        <dbReference type="Pfam" id="PF01494"/>
    </source>
</evidence>
<organism evidence="7 8">
    <name type="scientific">Trematosphaeria pertusa</name>
    <dbReference type="NCBI Taxonomy" id="390896"/>
    <lineage>
        <taxon>Eukaryota</taxon>
        <taxon>Fungi</taxon>
        <taxon>Dikarya</taxon>
        <taxon>Ascomycota</taxon>
        <taxon>Pezizomycotina</taxon>
        <taxon>Dothideomycetes</taxon>
        <taxon>Pleosporomycetidae</taxon>
        <taxon>Pleosporales</taxon>
        <taxon>Massarineae</taxon>
        <taxon>Trematosphaeriaceae</taxon>
        <taxon>Trematosphaeria</taxon>
    </lineage>
</organism>
<dbReference type="SUPFAM" id="SSF51905">
    <property type="entry name" value="FAD/NAD(P)-binding domain"/>
    <property type="match status" value="1"/>
</dbReference>
<dbReference type="PRINTS" id="PR00420">
    <property type="entry name" value="RNGMNOXGNASE"/>
</dbReference>
<dbReference type="OrthoDB" id="10016252at2759"/>
<gene>
    <name evidence="7" type="ORF">BU26DRAFT_513375</name>
</gene>
<sequence>MANTNGHTEPNGSEPLPIVVAGGGCVGLFLALLLTQSSIPNRIIVIEPSPPDPHSTRAMAHQPIIFPFFARAGLMPELSRIGQFSSGLCFRTSVKNGSKLIAGKQFKEGEKAQLSLPQGRFQELLVQKIKETEKAEIQLGWQVVGFKEGEKSVGVKVEQESGKQETIEAVYLVGADGAKSTVRKLLGVSLDGETLPTQLVATDIKYDFHAHGFYDANFIIDPENYGLIGRIDDEGLWRVSYGVPIDTPEAEIRKGLPLKMEKMLPGEEGKKQYEVKRVAPYKAQQRCAETFWKGRVGLCGDAAHLTNPYAGLGLASGIADASSLADVLVRVLSHESPDPTKLLSSWSDARRQKFLTVVDKPSRMAYARVHTKVDTEGEISALLQKDPLVGALKKGMPMMPPSLETQGETLDGW</sequence>
<dbReference type="Gene3D" id="3.30.9.10">
    <property type="entry name" value="D-Amino Acid Oxidase, subunit A, domain 2"/>
    <property type="match status" value="1"/>
</dbReference>
<keyword evidence="4" id="KW-0560">Oxidoreductase</keyword>
<dbReference type="Pfam" id="PF01494">
    <property type="entry name" value="FAD_binding_3"/>
    <property type="match status" value="1"/>
</dbReference>
<keyword evidence="3" id="KW-0274">FAD</keyword>
<dbReference type="InterPro" id="IPR050641">
    <property type="entry name" value="RIFMO-like"/>
</dbReference>
<dbReference type="GO" id="GO:0016709">
    <property type="term" value="F:oxidoreductase activity, acting on paired donors, with incorporation or reduction of molecular oxygen, NAD(P)H as one donor, and incorporation of one atom of oxygen"/>
    <property type="evidence" value="ECO:0007669"/>
    <property type="project" value="UniProtKB-ARBA"/>
</dbReference>
<evidence type="ECO:0000256" key="5">
    <source>
        <dbReference type="SAM" id="Phobius"/>
    </source>
</evidence>
<name>A0A6A6J2I9_9PLEO</name>
<feature type="domain" description="FAD-binding" evidence="6">
    <location>
        <begin position="18"/>
        <end position="355"/>
    </location>
</feature>
<dbReference type="AlphaFoldDB" id="A0A6A6J2I9"/>
<evidence type="ECO:0000256" key="1">
    <source>
        <dbReference type="ARBA" id="ARBA00001974"/>
    </source>
</evidence>
<keyword evidence="8" id="KW-1185">Reference proteome</keyword>
<dbReference type="GO" id="GO:0071949">
    <property type="term" value="F:FAD binding"/>
    <property type="evidence" value="ECO:0007669"/>
    <property type="project" value="InterPro"/>
</dbReference>
<keyword evidence="5" id="KW-0812">Transmembrane</keyword>
<dbReference type="PANTHER" id="PTHR43004:SF19">
    <property type="entry name" value="BINDING MONOOXYGENASE, PUTATIVE (JCVI)-RELATED"/>
    <property type="match status" value="1"/>
</dbReference>
<dbReference type="RefSeq" id="XP_033691571.1">
    <property type="nucleotide sequence ID" value="XM_033827607.1"/>
</dbReference>
<evidence type="ECO:0000256" key="4">
    <source>
        <dbReference type="ARBA" id="ARBA00023002"/>
    </source>
</evidence>
<dbReference type="InterPro" id="IPR036188">
    <property type="entry name" value="FAD/NAD-bd_sf"/>
</dbReference>
<keyword evidence="5" id="KW-0472">Membrane</keyword>
<evidence type="ECO:0000313" key="8">
    <source>
        <dbReference type="Proteomes" id="UP000800094"/>
    </source>
</evidence>
<proteinExistence type="predicted"/>
<dbReference type="Proteomes" id="UP000800094">
    <property type="component" value="Unassembled WGS sequence"/>
</dbReference>
<accession>A0A6A6J2I9</accession>
<dbReference type="InterPro" id="IPR002938">
    <property type="entry name" value="FAD-bd"/>
</dbReference>
<feature type="transmembrane region" description="Helical" evidence="5">
    <location>
        <begin position="16"/>
        <end position="34"/>
    </location>
</feature>
<protein>
    <submittedName>
        <fullName evidence="7">FAD/NAD(P)-binding domain-containing protein</fullName>
    </submittedName>
</protein>
<reference evidence="7" key="1">
    <citation type="journal article" date="2020" name="Stud. Mycol.">
        <title>101 Dothideomycetes genomes: a test case for predicting lifestyles and emergence of pathogens.</title>
        <authorList>
            <person name="Haridas S."/>
            <person name="Albert R."/>
            <person name="Binder M."/>
            <person name="Bloem J."/>
            <person name="Labutti K."/>
            <person name="Salamov A."/>
            <person name="Andreopoulos B."/>
            <person name="Baker S."/>
            <person name="Barry K."/>
            <person name="Bills G."/>
            <person name="Bluhm B."/>
            <person name="Cannon C."/>
            <person name="Castanera R."/>
            <person name="Culley D."/>
            <person name="Daum C."/>
            <person name="Ezra D."/>
            <person name="Gonzalez J."/>
            <person name="Henrissat B."/>
            <person name="Kuo A."/>
            <person name="Liang C."/>
            <person name="Lipzen A."/>
            <person name="Lutzoni F."/>
            <person name="Magnuson J."/>
            <person name="Mondo S."/>
            <person name="Nolan M."/>
            <person name="Ohm R."/>
            <person name="Pangilinan J."/>
            <person name="Park H.-J."/>
            <person name="Ramirez L."/>
            <person name="Alfaro M."/>
            <person name="Sun H."/>
            <person name="Tritt A."/>
            <person name="Yoshinaga Y."/>
            <person name="Zwiers L.-H."/>
            <person name="Turgeon B."/>
            <person name="Goodwin S."/>
            <person name="Spatafora J."/>
            <person name="Crous P."/>
            <person name="Grigoriev I."/>
        </authorList>
    </citation>
    <scope>NUCLEOTIDE SEQUENCE</scope>
    <source>
        <strain evidence="7">CBS 122368</strain>
    </source>
</reference>
<keyword evidence="2" id="KW-0285">Flavoprotein</keyword>